<comment type="caution">
    <text evidence="3">The sequence shown here is derived from an EMBL/GenBank/DDBJ whole genome shotgun (WGS) entry which is preliminary data.</text>
</comment>
<evidence type="ECO:0000256" key="1">
    <source>
        <dbReference type="SAM" id="MobiDB-lite"/>
    </source>
</evidence>
<dbReference type="EMBL" id="JMQM01000002">
    <property type="protein sequence ID" value="KFB08588.1"/>
    <property type="molecule type" value="Genomic_DNA"/>
</dbReference>
<organism evidence="3 4">
    <name type="scientific">Nitratireductor basaltis</name>
    <dbReference type="NCBI Taxonomy" id="472175"/>
    <lineage>
        <taxon>Bacteria</taxon>
        <taxon>Pseudomonadati</taxon>
        <taxon>Pseudomonadota</taxon>
        <taxon>Alphaproteobacteria</taxon>
        <taxon>Hyphomicrobiales</taxon>
        <taxon>Phyllobacteriaceae</taxon>
        <taxon>Nitratireductor</taxon>
    </lineage>
</organism>
<accession>A0A084U6K2</accession>
<sequence>MGKGQFEEDERQREARQILDRVGRESDPQNAINRFSGRVQDHFSAADAPKGDPIELWGRRIGRILALIALAIAVLWLFSQIMGAPA</sequence>
<proteinExistence type="predicted"/>
<dbReference type="eggNOG" id="ENOG5033HHG">
    <property type="taxonomic scope" value="Bacteria"/>
</dbReference>
<dbReference type="AlphaFoldDB" id="A0A084U6K2"/>
<feature type="transmembrane region" description="Helical" evidence="2">
    <location>
        <begin position="64"/>
        <end position="83"/>
    </location>
</feature>
<dbReference type="Proteomes" id="UP000053675">
    <property type="component" value="Unassembled WGS sequence"/>
</dbReference>
<evidence type="ECO:0000256" key="2">
    <source>
        <dbReference type="SAM" id="Phobius"/>
    </source>
</evidence>
<gene>
    <name evidence="3" type="ORF">EL18_02841</name>
</gene>
<dbReference type="OrthoDB" id="8449218at2"/>
<protein>
    <submittedName>
        <fullName evidence="3">Uncharacterized protein</fullName>
    </submittedName>
</protein>
<keyword evidence="2" id="KW-1133">Transmembrane helix</keyword>
<keyword evidence="4" id="KW-1185">Reference proteome</keyword>
<feature type="compositionally biased region" description="Basic and acidic residues" evidence="1">
    <location>
        <begin position="10"/>
        <end position="27"/>
    </location>
</feature>
<name>A0A084U6K2_9HYPH</name>
<keyword evidence="2" id="KW-0812">Transmembrane</keyword>
<feature type="region of interest" description="Disordered" evidence="1">
    <location>
        <begin position="1"/>
        <end position="51"/>
    </location>
</feature>
<dbReference type="PATRIC" id="fig|472175.3.peg.2835"/>
<evidence type="ECO:0000313" key="4">
    <source>
        <dbReference type="Proteomes" id="UP000053675"/>
    </source>
</evidence>
<keyword evidence="2" id="KW-0472">Membrane</keyword>
<dbReference type="RefSeq" id="WP_036485527.1">
    <property type="nucleotide sequence ID" value="NZ_JMQM01000002.1"/>
</dbReference>
<reference evidence="3 4" key="1">
    <citation type="submission" date="2014-05" db="EMBL/GenBank/DDBJ databases">
        <title>Draft Genome Sequence of Nitratireductor basaltis Strain UMTGB225, A Marine Bacterium Isolated from Green Barrel Tunicate.</title>
        <authorList>
            <person name="Gan H.Y."/>
        </authorList>
    </citation>
    <scope>NUCLEOTIDE SEQUENCE [LARGE SCALE GENOMIC DNA]</scope>
    <source>
        <strain evidence="3 4">UMTGB225</strain>
    </source>
</reference>
<dbReference type="STRING" id="472175.EL18_02841"/>
<evidence type="ECO:0000313" key="3">
    <source>
        <dbReference type="EMBL" id="KFB08588.1"/>
    </source>
</evidence>